<evidence type="ECO:0000256" key="15">
    <source>
        <dbReference type="PIRSR" id="PIRSR006337-1"/>
    </source>
</evidence>
<evidence type="ECO:0000313" key="20">
    <source>
        <dbReference type="Proteomes" id="UP001211044"/>
    </source>
</evidence>
<keyword evidence="9 14" id="KW-0326">Glycosidase</keyword>
<evidence type="ECO:0000256" key="4">
    <source>
        <dbReference type="ARBA" id="ARBA00012268"/>
    </source>
</evidence>
<evidence type="ECO:0000256" key="17">
    <source>
        <dbReference type="PIRSR" id="PIRSR006337-3"/>
    </source>
</evidence>
<dbReference type="Gene3D" id="1.10.10.760">
    <property type="entry name" value="E-set domains of sugar-utilizing enzymes"/>
    <property type="match status" value="1"/>
</dbReference>
<dbReference type="Gene3D" id="3.20.20.80">
    <property type="entry name" value="Glycosidases"/>
    <property type="match status" value="1"/>
</dbReference>
<dbReference type="InterPro" id="IPR006047">
    <property type="entry name" value="GH13_cat_dom"/>
</dbReference>
<dbReference type="Gene3D" id="2.60.40.10">
    <property type="entry name" value="Immunoglobulins"/>
    <property type="match status" value="1"/>
</dbReference>
<comment type="pathway">
    <text evidence="2 14">Glycan biosynthesis; trehalose biosynthesis.</text>
</comment>
<evidence type="ECO:0000256" key="14">
    <source>
        <dbReference type="PIRNR" id="PIRNR006337"/>
    </source>
</evidence>
<dbReference type="InterPro" id="IPR013783">
    <property type="entry name" value="Ig-like_fold"/>
</dbReference>
<dbReference type="CDD" id="cd02853">
    <property type="entry name" value="E_set_MTHase_like_N"/>
    <property type="match status" value="1"/>
</dbReference>
<evidence type="ECO:0000256" key="13">
    <source>
        <dbReference type="NCBIfam" id="TIGR02402"/>
    </source>
</evidence>
<sequence>MNLRQIGCGRVPVWAPAASKVELVTERGRTEMCRRQSGWWVAPTPLPDGTDYAFSLDSGPCLPDPRASLLPTSVHGPSRTWCAPASPGPLPKVQVLGGVMYELHVGTFTPEGTLAAAAKKLPYLKELGVTCVELMPLSAFDGNVGWGYDGINPFSVHAPYGGPDGLIDFIRAAHELQLGVCIDLVLNHLGPVGNYLGQFGPYFTSRHSTPWGDGLNVDQQGLPEPREYLLHAALRLFAIFGVDALRLDAVHAIKDDSPVHLLQELSQLVNNLEQTLGRELTLIAESDLNDISMITPVTEGGMGMDGQWDDDIHHALHVAFTGESQGYYKDFSDPDALRKVYEQVFYHDGTYSSFRKRNWGRPAGNVARWRLVACDQNHDQVGNRGMGDRPNLTAAEAAAEAAMLLLSPFTPLIFMGEEWHTKVPFTFFTSFTDEDVARDVSAGRAREFASMGWADGVPDPQDLATHQKAILDWPAARSAAGARMVKFYRKLISLRQLYHLASTEVPTRLHREGGQITLDRGRVQVHVNLDQTEIGFALPKFCKSLLWNASVQGNAVTLAPKSVAVIYQP</sequence>
<feature type="site" description="Transition state stabilizer" evidence="17">
    <location>
        <position position="379"/>
    </location>
</feature>
<dbReference type="EMBL" id="CP116394">
    <property type="protein sequence ID" value="WCE45199.1"/>
    <property type="molecule type" value="Genomic_DNA"/>
</dbReference>
<dbReference type="InterPro" id="IPR017853">
    <property type="entry name" value="GH"/>
</dbReference>
<gene>
    <name evidence="19" type="primary">treZ</name>
    <name evidence="19" type="ORF">PIG85_05870</name>
</gene>
<dbReference type="CDD" id="cd11325">
    <property type="entry name" value="AmyAc_GTHase"/>
    <property type="match status" value="1"/>
</dbReference>
<evidence type="ECO:0000256" key="7">
    <source>
        <dbReference type="ARBA" id="ARBA00022801"/>
    </source>
</evidence>
<dbReference type="NCBIfam" id="TIGR02402">
    <property type="entry name" value="trehalose_TreZ"/>
    <property type="match status" value="1"/>
</dbReference>
<dbReference type="KEGG" id="wne:PIG85_05870"/>
<dbReference type="SUPFAM" id="SSF51445">
    <property type="entry name" value="(Trans)glycosidases"/>
    <property type="match status" value="1"/>
</dbReference>
<feature type="binding site" evidence="16">
    <location>
        <begin position="310"/>
        <end position="314"/>
    </location>
    <ligand>
        <name>substrate</name>
    </ligand>
</feature>
<comment type="catalytic activity">
    <reaction evidence="12 14">
        <text>hydrolysis of (1-&gt;4)-alpha-D-glucosidic linkage in 4-alpha-D-[(1-&gt;4)-alpha-D-glucanosyl]n trehalose to yield trehalose and (1-&gt;4)-alpha-D-glucan.</text>
        <dbReference type="EC" id="3.2.1.141"/>
    </reaction>
</comment>
<feature type="binding site" evidence="16">
    <location>
        <begin position="378"/>
        <end position="383"/>
    </location>
    <ligand>
        <name>substrate</name>
    </ligand>
</feature>
<keyword evidence="6" id="KW-0963">Cytoplasm</keyword>
<evidence type="ECO:0000256" key="1">
    <source>
        <dbReference type="ARBA" id="ARBA00004496"/>
    </source>
</evidence>
<dbReference type="SMART" id="SM00642">
    <property type="entry name" value="Aamy"/>
    <property type="match status" value="1"/>
</dbReference>
<feature type="active site" description="Nucleophile" evidence="15">
    <location>
        <position position="248"/>
    </location>
</feature>
<proteinExistence type="inferred from homology"/>
<reference evidence="19" key="1">
    <citation type="submission" date="2023-01" db="EMBL/GenBank/DDBJ databases">
        <title>Comparative Genomic Analysis of the Clinically-Derived Winkia Strain NY0527 Provides Evidence into the Taxonomic Reassignment of Winkia neuii and Characterizes Their Virulence Traits.</title>
        <authorList>
            <person name="Cai X."/>
            <person name="Peng Y."/>
            <person name="Li M."/>
            <person name="Qiu Y."/>
            <person name="Wang Y."/>
            <person name="Xu L."/>
            <person name="Hou Q."/>
        </authorList>
    </citation>
    <scope>NUCLEOTIDE SEQUENCE</scope>
    <source>
        <strain evidence="19">NY0527</strain>
    </source>
</reference>
<dbReference type="Proteomes" id="UP001211044">
    <property type="component" value="Chromosome"/>
</dbReference>
<evidence type="ECO:0000256" key="2">
    <source>
        <dbReference type="ARBA" id="ARBA00005199"/>
    </source>
</evidence>
<evidence type="ECO:0000256" key="9">
    <source>
        <dbReference type="ARBA" id="ARBA00023295"/>
    </source>
</evidence>
<dbReference type="GO" id="GO:0033942">
    <property type="term" value="F:4-alpha-D-(1-&gt;4)-alpha-D-glucanotrehalose trehalohydrolase activity"/>
    <property type="evidence" value="ECO:0007669"/>
    <property type="project" value="UniProtKB-EC"/>
</dbReference>
<dbReference type="InterPro" id="IPR014756">
    <property type="entry name" value="Ig_E-set"/>
</dbReference>
<dbReference type="PANTHER" id="PTHR43651">
    <property type="entry name" value="1,4-ALPHA-GLUCAN-BRANCHING ENZYME"/>
    <property type="match status" value="1"/>
</dbReference>
<dbReference type="PANTHER" id="PTHR43651:SF11">
    <property type="entry name" value="MALTO-OLIGOSYLTREHALOSE TREHALOHYDROLASE"/>
    <property type="match status" value="1"/>
</dbReference>
<dbReference type="GO" id="GO:0005737">
    <property type="term" value="C:cytoplasm"/>
    <property type="evidence" value="ECO:0007669"/>
    <property type="project" value="UniProtKB-SubCell"/>
</dbReference>
<keyword evidence="8" id="KW-0119">Carbohydrate metabolism</keyword>
<evidence type="ECO:0000313" key="19">
    <source>
        <dbReference type="EMBL" id="WCE45199.1"/>
    </source>
</evidence>
<dbReference type="PIRSF" id="PIRSF006337">
    <property type="entry name" value="Trehalose_TreZ"/>
    <property type="match status" value="1"/>
</dbReference>
<evidence type="ECO:0000256" key="11">
    <source>
        <dbReference type="ARBA" id="ARBA00033284"/>
    </source>
</evidence>
<feature type="domain" description="Glycosyl hydrolase family 13 catalytic" evidence="18">
    <location>
        <begin position="102"/>
        <end position="455"/>
    </location>
</feature>
<feature type="binding site" evidence="16">
    <location>
        <begin position="246"/>
        <end position="251"/>
    </location>
    <ligand>
        <name>substrate</name>
    </ligand>
</feature>
<evidence type="ECO:0000256" key="5">
    <source>
        <dbReference type="ARBA" id="ARBA00015938"/>
    </source>
</evidence>
<dbReference type="InterPro" id="IPR012768">
    <property type="entry name" value="Trehalose_TreZ"/>
</dbReference>
<dbReference type="Pfam" id="PF00128">
    <property type="entry name" value="Alpha-amylase"/>
    <property type="match status" value="1"/>
</dbReference>
<name>A0AB38XLX3_9ACTO</name>
<evidence type="ECO:0000256" key="12">
    <source>
        <dbReference type="ARBA" id="ARBA00034013"/>
    </source>
</evidence>
<organism evidence="19 20">
    <name type="scientific">Winkia neuii subsp. anitrata</name>
    <dbReference type="NCBI Taxonomy" id="29318"/>
    <lineage>
        <taxon>Bacteria</taxon>
        <taxon>Bacillati</taxon>
        <taxon>Actinomycetota</taxon>
        <taxon>Actinomycetes</taxon>
        <taxon>Actinomycetales</taxon>
        <taxon>Actinomycetaceae</taxon>
        <taxon>Winkia</taxon>
    </lineage>
</organism>
<evidence type="ECO:0000259" key="18">
    <source>
        <dbReference type="SMART" id="SM00642"/>
    </source>
</evidence>
<keyword evidence="7 14" id="KW-0378">Hydrolase</keyword>
<protein>
    <recommendedName>
        <fullName evidence="5 13">Malto-oligosyltrehalose trehalohydrolase</fullName>
        <shortName evidence="14">MTHase</shortName>
        <ecNumber evidence="4 13">3.2.1.141</ecNumber>
    </recommendedName>
    <alternativeName>
        <fullName evidence="11 14">4-alpha-D-((1-&gt;4)-alpha-D-glucano)trehalose trehalohydrolase</fullName>
    </alternativeName>
    <alternativeName>
        <fullName evidence="10 14">Maltooligosyl trehalose trehalohydrolase</fullName>
    </alternativeName>
</protein>
<dbReference type="EC" id="3.2.1.141" evidence="4 13"/>
<comment type="similarity">
    <text evidence="3 14">Belongs to the glycosyl hydrolase 13 family.</text>
</comment>
<comment type="subcellular location">
    <subcellularLocation>
        <location evidence="1 15">Cytoplasm</location>
    </subcellularLocation>
</comment>
<dbReference type="SUPFAM" id="SSF81296">
    <property type="entry name" value="E set domains"/>
    <property type="match status" value="1"/>
</dbReference>
<dbReference type="InterPro" id="IPR044901">
    <property type="entry name" value="Trehalose_TreZ_E-set_sf"/>
</dbReference>
<evidence type="ECO:0000256" key="8">
    <source>
        <dbReference type="ARBA" id="ARBA00023277"/>
    </source>
</evidence>
<feature type="active site" description="Proton donor" evidence="15">
    <location>
        <position position="285"/>
    </location>
</feature>
<evidence type="ECO:0000256" key="16">
    <source>
        <dbReference type="PIRSR" id="PIRSR006337-2"/>
    </source>
</evidence>
<evidence type="ECO:0000256" key="10">
    <source>
        <dbReference type="ARBA" id="ARBA00032057"/>
    </source>
</evidence>
<dbReference type="GO" id="GO:0005992">
    <property type="term" value="P:trehalose biosynthetic process"/>
    <property type="evidence" value="ECO:0007669"/>
    <property type="project" value="UniProtKB-UniRule"/>
</dbReference>
<dbReference type="AlphaFoldDB" id="A0AB38XLX3"/>
<evidence type="ECO:0000256" key="6">
    <source>
        <dbReference type="ARBA" id="ARBA00022490"/>
    </source>
</evidence>
<evidence type="ECO:0000256" key="3">
    <source>
        <dbReference type="ARBA" id="ARBA00008061"/>
    </source>
</evidence>
<dbReference type="RefSeq" id="WP_004805108.1">
    <property type="nucleotide sequence ID" value="NZ_CP116394.1"/>
</dbReference>
<accession>A0AB38XLX3</accession>